<dbReference type="Proteomes" id="UP000886998">
    <property type="component" value="Unassembled WGS sequence"/>
</dbReference>
<dbReference type="EMBL" id="BMAV01018921">
    <property type="protein sequence ID" value="GFY71537.1"/>
    <property type="molecule type" value="Genomic_DNA"/>
</dbReference>
<evidence type="ECO:0000313" key="2">
    <source>
        <dbReference type="Proteomes" id="UP000886998"/>
    </source>
</evidence>
<keyword evidence="2" id="KW-1185">Reference proteome</keyword>
<sequence>MASIFHNQRHITRCIAMIEHPGVGKFLLNATKPNPQKFEHFCVKFTVLFVYPCRCTLEDLEISTNSNGSRTIGMVLVACVTSSPPISLIGIPLHPFSSAERNPRTYYTNPVVCSLCVCVSRSV</sequence>
<organism evidence="1 2">
    <name type="scientific">Trichonephila inaurata madagascariensis</name>
    <dbReference type="NCBI Taxonomy" id="2747483"/>
    <lineage>
        <taxon>Eukaryota</taxon>
        <taxon>Metazoa</taxon>
        <taxon>Ecdysozoa</taxon>
        <taxon>Arthropoda</taxon>
        <taxon>Chelicerata</taxon>
        <taxon>Arachnida</taxon>
        <taxon>Araneae</taxon>
        <taxon>Araneomorphae</taxon>
        <taxon>Entelegynae</taxon>
        <taxon>Araneoidea</taxon>
        <taxon>Nephilidae</taxon>
        <taxon>Trichonephila</taxon>
        <taxon>Trichonephila inaurata</taxon>
    </lineage>
</organism>
<dbReference type="AlphaFoldDB" id="A0A8X6YJ74"/>
<reference evidence="1" key="1">
    <citation type="submission" date="2020-08" db="EMBL/GenBank/DDBJ databases">
        <title>Multicomponent nature underlies the extraordinary mechanical properties of spider dragline silk.</title>
        <authorList>
            <person name="Kono N."/>
            <person name="Nakamura H."/>
            <person name="Mori M."/>
            <person name="Yoshida Y."/>
            <person name="Ohtoshi R."/>
            <person name="Malay A.D."/>
            <person name="Moran D.A.P."/>
            <person name="Tomita M."/>
            <person name="Numata K."/>
            <person name="Arakawa K."/>
        </authorList>
    </citation>
    <scope>NUCLEOTIDE SEQUENCE</scope>
</reference>
<gene>
    <name evidence="1" type="ORF">TNIN_356001</name>
</gene>
<evidence type="ECO:0000313" key="1">
    <source>
        <dbReference type="EMBL" id="GFY71537.1"/>
    </source>
</evidence>
<accession>A0A8X6YJ74</accession>
<proteinExistence type="predicted"/>
<protein>
    <submittedName>
        <fullName evidence="1">Uncharacterized protein</fullName>
    </submittedName>
</protein>
<name>A0A8X6YJ74_9ARAC</name>
<comment type="caution">
    <text evidence="1">The sequence shown here is derived from an EMBL/GenBank/DDBJ whole genome shotgun (WGS) entry which is preliminary data.</text>
</comment>